<proteinExistence type="evidence at transcript level"/>
<dbReference type="EMBL" id="GU582130">
    <property type="protein sequence ID" value="ADX36411.1"/>
    <property type="molecule type" value="mRNA"/>
</dbReference>
<protein>
    <submittedName>
        <fullName evidence="1">Uncharacterized protein</fullName>
    </submittedName>
</protein>
<evidence type="ECO:0000313" key="1">
    <source>
        <dbReference type="EMBL" id="ADX36411.1"/>
    </source>
</evidence>
<organism evidence="1">
    <name type="scientific">Brachymyrmex patagonicus</name>
    <dbReference type="NCBI Taxonomy" id="604570"/>
    <lineage>
        <taxon>Eukaryota</taxon>
        <taxon>Metazoa</taxon>
        <taxon>Ecdysozoa</taxon>
        <taxon>Arthropoda</taxon>
        <taxon>Hexapoda</taxon>
        <taxon>Insecta</taxon>
        <taxon>Pterygota</taxon>
        <taxon>Neoptera</taxon>
        <taxon>Endopterygota</taxon>
        <taxon>Hymenoptera</taxon>
        <taxon>Apocrita</taxon>
        <taxon>Aculeata</taxon>
        <taxon>Formicoidea</taxon>
        <taxon>Formicidae</taxon>
        <taxon>Formicinae</taxon>
        <taxon>Brachymyrmex</taxon>
    </lineage>
</organism>
<reference evidence="1" key="1">
    <citation type="submission" date="2010-01" db="EMBL/GenBank/DDBJ databases">
        <title>Molecular cloning and expression analyses in Brachymymex patagonicus.</title>
        <authorList>
            <person name="Zhao L."/>
            <person name="Chen J."/>
        </authorList>
    </citation>
    <scope>NUCLEOTIDE SEQUENCE</scope>
</reference>
<accession>F1AG53</accession>
<sequence>MNAISERATRNDKMRRRFFESGFCTRRNIIYRKARKKKLPLSYKFRL</sequence>
<dbReference type="AlphaFoldDB" id="F1AG53"/>
<name>F1AG53_9HYME</name>